<evidence type="ECO:0000256" key="1">
    <source>
        <dbReference type="SAM" id="Coils"/>
    </source>
</evidence>
<protein>
    <submittedName>
        <fullName evidence="2">Oidioi.mRNA.OKI2018_I69.PAR.g10851.t1.cds</fullName>
    </submittedName>
</protein>
<keyword evidence="3" id="KW-1185">Reference proteome</keyword>
<feature type="coiled-coil region" evidence="1">
    <location>
        <begin position="6"/>
        <end position="54"/>
    </location>
</feature>
<dbReference type="SUPFAM" id="SSF57850">
    <property type="entry name" value="RING/U-box"/>
    <property type="match status" value="1"/>
</dbReference>
<feature type="coiled-coil region" evidence="1">
    <location>
        <begin position="81"/>
        <end position="108"/>
    </location>
</feature>
<sequence>MGNQSSNEAHAENWRLKEENSNLKEENQKLQQQVNELQTTLKSTENLVSDLNDLVCDAYSTRNQPIPMQTQNRFMTYMMTSQNSRTRQRDLENEIAQLRQSRTRVGNEALALRQNLDRLESCIICTEPYDDEDHFRVALKPCGHILGKSCHEDWGTGRCPYHCNGIDGHLRVYLS</sequence>
<dbReference type="InterPro" id="IPR013083">
    <property type="entry name" value="Znf_RING/FYVE/PHD"/>
</dbReference>
<keyword evidence="1" id="KW-0175">Coiled coil</keyword>
<organism evidence="2 3">
    <name type="scientific">Oikopleura dioica</name>
    <name type="common">Tunicate</name>
    <dbReference type="NCBI Taxonomy" id="34765"/>
    <lineage>
        <taxon>Eukaryota</taxon>
        <taxon>Metazoa</taxon>
        <taxon>Chordata</taxon>
        <taxon>Tunicata</taxon>
        <taxon>Appendicularia</taxon>
        <taxon>Copelata</taxon>
        <taxon>Oikopleuridae</taxon>
        <taxon>Oikopleura</taxon>
    </lineage>
</organism>
<evidence type="ECO:0000313" key="2">
    <source>
        <dbReference type="EMBL" id="CAG5085267.1"/>
    </source>
</evidence>
<dbReference type="Gene3D" id="3.30.40.10">
    <property type="entry name" value="Zinc/RING finger domain, C3HC4 (zinc finger)"/>
    <property type="match status" value="1"/>
</dbReference>
<gene>
    <name evidence="2" type="ORF">OKIOD_LOCUS2409</name>
</gene>
<name>A0ABN7RWB2_OIKDI</name>
<accession>A0ABN7RWB2</accession>
<proteinExistence type="predicted"/>
<dbReference type="Proteomes" id="UP001158576">
    <property type="component" value="Chromosome PAR"/>
</dbReference>
<dbReference type="EMBL" id="OU015568">
    <property type="protein sequence ID" value="CAG5085267.1"/>
    <property type="molecule type" value="Genomic_DNA"/>
</dbReference>
<evidence type="ECO:0000313" key="3">
    <source>
        <dbReference type="Proteomes" id="UP001158576"/>
    </source>
</evidence>
<reference evidence="2 3" key="1">
    <citation type="submission" date="2021-04" db="EMBL/GenBank/DDBJ databases">
        <authorList>
            <person name="Bliznina A."/>
        </authorList>
    </citation>
    <scope>NUCLEOTIDE SEQUENCE [LARGE SCALE GENOMIC DNA]</scope>
</reference>